<dbReference type="InterPro" id="IPR035985">
    <property type="entry name" value="Ubiquitin-activating_enz"/>
</dbReference>
<accession>A0AA44QCI6</accession>
<evidence type="ECO:0008006" key="3">
    <source>
        <dbReference type="Google" id="ProtNLM"/>
    </source>
</evidence>
<dbReference type="Gene3D" id="3.40.50.720">
    <property type="entry name" value="NAD(P)-binding Rossmann-like Domain"/>
    <property type="match status" value="1"/>
</dbReference>
<gene>
    <name evidence="1" type="ORF">COK38_06460</name>
</gene>
<proteinExistence type="predicted"/>
<dbReference type="AlphaFoldDB" id="A0AA44QCI6"/>
<dbReference type="EMBL" id="NVBO01000046">
    <property type="protein sequence ID" value="PFS04368.1"/>
    <property type="molecule type" value="Genomic_DNA"/>
</dbReference>
<organism evidence="1 2">
    <name type="scientific">Bacillus cereus</name>
    <dbReference type="NCBI Taxonomy" id="1396"/>
    <lineage>
        <taxon>Bacteria</taxon>
        <taxon>Bacillati</taxon>
        <taxon>Bacillota</taxon>
        <taxon>Bacilli</taxon>
        <taxon>Bacillales</taxon>
        <taxon>Bacillaceae</taxon>
        <taxon>Bacillus</taxon>
        <taxon>Bacillus cereus group</taxon>
    </lineage>
</organism>
<dbReference type="Proteomes" id="UP000226357">
    <property type="component" value="Unassembled WGS sequence"/>
</dbReference>
<dbReference type="GO" id="GO:0008641">
    <property type="term" value="F:ubiquitin-like modifier activating enzyme activity"/>
    <property type="evidence" value="ECO:0007669"/>
    <property type="project" value="InterPro"/>
</dbReference>
<name>A0AA44QCI6_BACCE</name>
<protein>
    <recommendedName>
        <fullName evidence="3">Streptolysin associated protein SagC</fullName>
    </recommendedName>
</protein>
<reference evidence="1 2" key="1">
    <citation type="submission" date="2017-09" db="EMBL/GenBank/DDBJ databases">
        <title>Large-scale bioinformatics analysis of Bacillus genomes uncovers conserved roles of natural products in bacterial physiology.</title>
        <authorList>
            <consortium name="Agbiome Team Llc"/>
            <person name="Bleich R.M."/>
            <person name="Grubbs K.J."/>
            <person name="Santa Maria K.C."/>
            <person name="Allen S.E."/>
            <person name="Farag S."/>
            <person name="Shank E.A."/>
            <person name="Bowers A."/>
        </authorList>
    </citation>
    <scope>NUCLEOTIDE SEQUENCE [LARGE SCALE GENOMIC DNA]</scope>
    <source>
        <strain evidence="1 2">AFS067272</strain>
    </source>
</reference>
<comment type="caution">
    <text evidence="1">The sequence shown here is derived from an EMBL/GenBank/DDBJ whole genome shotgun (WGS) entry which is preliminary data.</text>
</comment>
<evidence type="ECO:0000313" key="2">
    <source>
        <dbReference type="Proteomes" id="UP000226357"/>
    </source>
</evidence>
<dbReference type="SUPFAM" id="SSF69572">
    <property type="entry name" value="Activating enzymes of the ubiquitin-like proteins"/>
    <property type="match status" value="1"/>
</dbReference>
<sequence>MLKISQTMQFIRCSRYEYLVKKGSISNYSFNLKDEEQSGILEIIFEEITFPISRDDLEAQLLMRIEDIDSNYIKSLLDQLLEVEILCELSAVTEKNMKICVITDSEKVDVIMNAFCEQSYEIQPFVFENPSSESNNIKFLELQNEKNALEQLKDFEYVLVFKEHFSPSTFYKVNKLCLELNKKLIISYLDGNEGIIIPLVNFSQIGCYNDFEILRESSFYNLLDYQIMKEQLLQQDYPHKPSNNLHFNILVNQTVLLLNHYSSYTNINYYAYSLDFERMINTKSRLLKFPKCPSCQSDKNLVHAFI</sequence>
<dbReference type="RefSeq" id="WP_000913092.1">
    <property type="nucleotide sequence ID" value="NZ_NTUG01000038.1"/>
</dbReference>
<evidence type="ECO:0000313" key="1">
    <source>
        <dbReference type="EMBL" id="PFS04368.1"/>
    </source>
</evidence>